<feature type="compositionally biased region" description="Low complexity" evidence="1">
    <location>
        <begin position="410"/>
        <end position="421"/>
    </location>
</feature>
<feature type="compositionally biased region" description="Polar residues" evidence="1">
    <location>
        <begin position="585"/>
        <end position="594"/>
    </location>
</feature>
<dbReference type="EMBL" id="JPDN02000007">
    <property type="protein sequence ID" value="PON28314.1"/>
    <property type="molecule type" value="Genomic_DNA"/>
</dbReference>
<feature type="region of interest" description="Disordered" evidence="1">
    <location>
        <begin position="664"/>
        <end position="803"/>
    </location>
</feature>
<dbReference type="GeneID" id="29982348"/>
<feature type="compositionally biased region" description="Basic and acidic residues" evidence="1">
    <location>
        <begin position="735"/>
        <end position="760"/>
    </location>
</feature>
<feature type="region of interest" description="Disordered" evidence="1">
    <location>
        <begin position="407"/>
        <end position="429"/>
    </location>
</feature>
<feature type="compositionally biased region" description="Basic and acidic residues" evidence="1">
    <location>
        <begin position="690"/>
        <end position="709"/>
    </location>
</feature>
<sequence>MLLTYSHYAQVQQPQYQVDMEAGDFDHTPAPSARASLTMLRPEESHETADIPEIPAARSAAFRHHLLKTSSSGPTLVDRDLPAPPVVSRSPPIKTPCLSSTPELENRGVVPSRPASALPRLSSAAVRQDKILVPSSPIRPNDRERVNAASLHDYDTHADTHHPGLLEGADFLSDISMISGEMHRVLSSGDVSVTEVTVPIHRHKGHSIAVKVRPAFSYYPSHHPVTLGGLNYRRSANKVQTFDSGIDGPELTVRPNRDDVENYTKETQGLVFPSSKIRAFLPELHPEDGHQYHSRELKVKPWAGTDGNETLHPHQFPSTNIGSEHLAVGNIDQSPGHESQDGILPKRTMGEFEMALSHSHQSPQIENETEIQDIGAQFPYEDRRYTPSEHVIYSPIPVSKIRPFFTVQPSSSGRESHSSASKIEPVQQDPYATEGNLQRQMSDGASARTHSLGSTLDYKRTAQWLREILKYPETYTSKFTELPPKIQSKRSSSAEQRRQSDTALPSNHHSRRMTGLSSHSRRSEPRIDPLIFQRAVNDLEKLMNEAIALASEVVQSADSPSCPKPHRASITLHSRCHSVPGGQDGASQDNGTSDCTHESPGRLEDVDIHDDSQLKRPLYQHAASYTGAPERPRLNEILQNYSNTGENATATNFPIQEAAPPQAVAEASLAVPGRRSSSKGIGFASQGPRKASDRTQKLNRKRQYDDLAKGAKGATVKSQSRQVKSKPRGSHARHASHESGEDDPSGREAAGRRPHADHGISLRRRSHVSLRGAQGFSLAKSAKRQPTARDCLMPQSMETRAAF</sequence>
<feature type="region of interest" description="Disordered" evidence="1">
    <location>
        <begin position="71"/>
        <end position="116"/>
    </location>
</feature>
<protein>
    <submittedName>
        <fullName evidence="2">Uncharacterized protein</fullName>
    </submittedName>
</protein>
<evidence type="ECO:0000313" key="3">
    <source>
        <dbReference type="Proteomes" id="UP000054821"/>
    </source>
</evidence>
<reference evidence="2 3" key="1">
    <citation type="journal article" date="2016" name="Genome Announc.">
        <title>Draft Whole-Genome Sequence of Trichoderma gamsii T6085, a Promising Biocontrol Agent of Fusarium Head Blight on Wheat.</title>
        <authorList>
            <person name="Baroncelli R."/>
            <person name="Zapparata A."/>
            <person name="Piaggeschi G."/>
            <person name="Sarrocco S."/>
            <person name="Vannacci G."/>
        </authorList>
    </citation>
    <scope>NUCLEOTIDE SEQUENCE [LARGE SCALE GENOMIC DNA]</scope>
    <source>
        <strain evidence="2 3">T6085</strain>
    </source>
</reference>
<feature type="compositionally biased region" description="Basic residues" evidence="1">
    <location>
        <begin position="723"/>
        <end position="734"/>
    </location>
</feature>
<evidence type="ECO:0000256" key="1">
    <source>
        <dbReference type="SAM" id="MobiDB-lite"/>
    </source>
</evidence>
<keyword evidence="3" id="KW-1185">Reference proteome</keyword>
<feature type="region of interest" description="Disordered" evidence="1">
    <location>
        <begin position="480"/>
        <end position="523"/>
    </location>
</feature>
<feature type="compositionally biased region" description="Basic and acidic residues" evidence="1">
    <location>
        <begin position="595"/>
        <end position="604"/>
    </location>
</feature>
<gene>
    <name evidence="2" type="ORF">TGAM01_v202808</name>
</gene>
<dbReference type="AlphaFoldDB" id="A0A2P4ZVJ3"/>
<accession>A0A2P4ZVJ3</accession>
<name>A0A2P4ZVJ3_9HYPO</name>
<feature type="region of interest" description="Disordered" evidence="1">
    <location>
        <begin position="575"/>
        <end position="604"/>
    </location>
</feature>
<organism evidence="2 3">
    <name type="scientific">Trichoderma gamsii</name>
    <dbReference type="NCBI Taxonomy" id="398673"/>
    <lineage>
        <taxon>Eukaryota</taxon>
        <taxon>Fungi</taxon>
        <taxon>Dikarya</taxon>
        <taxon>Ascomycota</taxon>
        <taxon>Pezizomycotina</taxon>
        <taxon>Sordariomycetes</taxon>
        <taxon>Hypocreomycetidae</taxon>
        <taxon>Hypocreales</taxon>
        <taxon>Hypocreaceae</taxon>
        <taxon>Trichoderma</taxon>
    </lineage>
</organism>
<dbReference type="STRING" id="398673.A0A2P4ZVJ3"/>
<evidence type="ECO:0000313" key="2">
    <source>
        <dbReference type="EMBL" id="PON28314.1"/>
    </source>
</evidence>
<dbReference type="RefSeq" id="XP_024406183.1">
    <property type="nucleotide sequence ID" value="XM_024549068.1"/>
</dbReference>
<proteinExistence type="predicted"/>
<dbReference type="Proteomes" id="UP000054821">
    <property type="component" value="Unassembled WGS sequence"/>
</dbReference>
<comment type="caution">
    <text evidence="2">The sequence shown here is derived from an EMBL/GenBank/DDBJ whole genome shotgun (WGS) entry which is preliminary data.</text>
</comment>